<evidence type="ECO:0000313" key="1">
    <source>
        <dbReference type="EMBL" id="KAJ9062692.1"/>
    </source>
</evidence>
<proteinExistence type="predicted"/>
<keyword evidence="2" id="KW-1185">Reference proteome</keyword>
<accession>A0ACC2SJX6</accession>
<organism evidence="1 2">
    <name type="scientific">Entomophthora muscae</name>
    <dbReference type="NCBI Taxonomy" id="34485"/>
    <lineage>
        <taxon>Eukaryota</taxon>
        <taxon>Fungi</taxon>
        <taxon>Fungi incertae sedis</taxon>
        <taxon>Zoopagomycota</taxon>
        <taxon>Entomophthoromycotina</taxon>
        <taxon>Entomophthoromycetes</taxon>
        <taxon>Entomophthorales</taxon>
        <taxon>Entomophthoraceae</taxon>
        <taxon>Entomophthora</taxon>
    </lineage>
</organism>
<dbReference type="EMBL" id="QTSX02004995">
    <property type="protein sequence ID" value="KAJ9062692.1"/>
    <property type="molecule type" value="Genomic_DNA"/>
</dbReference>
<evidence type="ECO:0000313" key="2">
    <source>
        <dbReference type="Proteomes" id="UP001165960"/>
    </source>
</evidence>
<dbReference type="Proteomes" id="UP001165960">
    <property type="component" value="Unassembled WGS sequence"/>
</dbReference>
<sequence>MGPLLPFLLAVVFCDLIIRPQDYPKVIRFPSFGVFSTNSPVNPDRHLLLIPNIDSATCEFNITALSTYAGDGSPVALLVVPTPPCLSYAFPVRDLPAVKEKLKGRSYPDIDVVGWVTLPGELQPPGNPNSDMMLPDFSRDANVSYHVVDDSFARFLSTNNHTLEGYVTDTKCPWFSLLGSNTVNVVRVVFDFVKSLLMGAQVFLLLLSFLKSRSSGYIPFLLLVVGFLQISGDLIISRFHLFGMAANVYIMALLLAACVVNSLVMIAWYRILRLLNLTRVHFSPVCCCDPGKLYPVYITGHPACPRHPAEPPLGHPQGLLPLPQDPDTGADHPLPHNNQGMGIHQDPPLLTAAWPNAPLDHHHLLHPHRLHRPGRFLQPAVPPVHHPHPLPHL</sequence>
<reference evidence="1" key="1">
    <citation type="submission" date="2022-04" db="EMBL/GenBank/DDBJ databases">
        <title>Genome of the entomopathogenic fungus Entomophthora muscae.</title>
        <authorList>
            <person name="Elya C."/>
            <person name="Lovett B.R."/>
            <person name="Lee E."/>
            <person name="Macias A.M."/>
            <person name="Hajek A.E."/>
            <person name="De Bivort B.L."/>
            <person name="Kasson M.T."/>
            <person name="De Fine Licht H.H."/>
            <person name="Stajich J.E."/>
        </authorList>
    </citation>
    <scope>NUCLEOTIDE SEQUENCE</scope>
    <source>
        <strain evidence="1">Berkeley</strain>
    </source>
</reference>
<comment type="caution">
    <text evidence="1">The sequence shown here is derived from an EMBL/GenBank/DDBJ whole genome shotgun (WGS) entry which is preliminary data.</text>
</comment>
<protein>
    <submittedName>
        <fullName evidence="1">Uncharacterized protein</fullName>
    </submittedName>
</protein>
<name>A0ACC2SJX6_9FUNG</name>
<gene>
    <name evidence="1" type="ORF">DSO57_1008143</name>
</gene>